<accession>A0A6B0UZV1</accession>
<evidence type="ECO:0000256" key="1">
    <source>
        <dbReference type="SAM" id="SignalP"/>
    </source>
</evidence>
<proteinExistence type="predicted"/>
<reference evidence="2" key="1">
    <citation type="submission" date="2019-12" db="EMBL/GenBank/DDBJ databases">
        <title>An insight into the sialome of adult female Ixodes ricinus ticks feeding for 6 days.</title>
        <authorList>
            <person name="Perner J."/>
            <person name="Ribeiro J.M.C."/>
        </authorList>
    </citation>
    <scope>NUCLEOTIDE SEQUENCE</scope>
    <source>
        <strain evidence="2">Semi-engorged</strain>
        <tissue evidence="2">Salivary glands</tissue>
    </source>
</reference>
<dbReference type="EMBL" id="GIFC01013119">
    <property type="protein sequence ID" value="MXU95202.1"/>
    <property type="molecule type" value="Transcribed_RNA"/>
</dbReference>
<name>A0A6B0UZV1_IXORI</name>
<sequence length="180" mass="20129">MRSVSCWLFVVQVLAPCWLGMVVQCLNTNLPEPLPPDLPKSAAEGSPAPPGERESSLVSWKASMVALATFSSQALTSGGEAHCLYMSCSSSQDTRRLHWSRPSRIWVTTCFWLHDSSEPPEKPSPHTLREGRPLPFGWQIICSSVSACLWESMGSRRRSEEQSTSGSLRQRSWIHCWLQI</sequence>
<feature type="signal peptide" evidence="1">
    <location>
        <begin position="1"/>
        <end position="25"/>
    </location>
</feature>
<evidence type="ECO:0000313" key="2">
    <source>
        <dbReference type="EMBL" id="MXU95202.1"/>
    </source>
</evidence>
<keyword evidence="1" id="KW-0732">Signal</keyword>
<dbReference type="AlphaFoldDB" id="A0A6B0UZV1"/>
<protein>
    <submittedName>
        <fullName evidence="2">Putative secreted protein</fullName>
    </submittedName>
</protein>
<organism evidence="2">
    <name type="scientific">Ixodes ricinus</name>
    <name type="common">Common tick</name>
    <name type="synonym">Acarus ricinus</name>
    <dbReference type="NCBI Taxonomy" id="34613"/>
    <lineage>
        <taxon>Eukaryota</taxon>
        <taxon>Metazoa</taxon>
        <taxon>Ecdysozoa</taxon>
        <taxon>Arthropoda</taxon>
        <taxon>Chelicerata</taxon>
        <taxon>Arachnida</taxon>
        <taxon>Acari</taxon>
        <taxon>Parasitiformes</taxon>
        <taxon>Ixodida</taxon>
        <taxon>Ixodoidea</taxon>
        <taxon>Ixodidae</taxon>
        <taxon>Ixodinae</taxon>
        <taxon>Ixodes</taxon>
    </lineage>
</organism>
<feature type="chain" id="PRO_5025408902" evidence="1">
    <location>
        <begin position="26"/>
        <end position="180"/>
    </location>
</feature>